<keyword evidence="2" id="KW-1185">Reference proteome</keyword>
<sequence>RKGWSQRGTRRCVLQMRSVWTLGTHLPHLGVTAGSVRTYGPSKLQVCHVPHPCRASIHRWVDTRLTVHTDTPLRRT</sequence>
<feature type="non-terminal residue" evidence="1">
    <location>
        <position position="1"/>
    </location>
</feature>
<reference evidence="1 2" key="1">
    <citation type="submission" date="2021-06" db="EMBL/GenBank/DDBJ databases">
        <authorList>
            <person name="Palmer J.M."/>
        </authorList>
    </citation>
    <scope>NUCLEOTIDE SEQUENCE [LARGE SCALE GENOMIC DNA]</scope>
    <source>
        <strain evidence="1 2">XC_2019</strain>
        <tissue evidence="1">Muscle</tissue>
    </source>
</reference>
<dbReference type="Proteomes" id="UP001434883">
    <property type="component" value="Unassembled WGS sequence"/>
</dbReference>
<evidence type="ECO:0000313" key="2">
    <source>
        <dbReference type="Proteomes" id="UP001434883"/>
    </source>
</evidence>
<protein>
    <submittedName>
        <fullName evidence="1">Uncharacterized protein</fullName>
    </submittedName>
</protein>
<name>A0ABV0QQW3_9TELE</name>
<dbReference type="EMBL" id="JAHRIN010018146">
    <property type="protein sequence ID" value="MEQ2197788.1"/>
    <property type="molecule type" value="Genomic_DNA"/>
</dbReference>
<comment type="caution">
    <text evidence="1">The sequence shown here is derived from an EMBL/GenBank/DDBJ whole genome shotgun (WGS) entry which is preliminary data.</text>
</comment>
<gene>
    <name evidence="1" type="ORF">XENOCAPTIV_003305</name>
</gene>
<evidence type="ECO:0000313" key="1">
    <source>
        <dbReference type="EMBL" id="MEQ2197788.1"/>
    </source>
</evidence>
<proteinExistence type="predicted"/>
<organism evidence="1 2">
    <name type="scientific">Xenoophorus captivus</name>
    <dbReference type="NCBI Taxonomy" id="1517983"/>
    <lineage>
        <taxon>Eukaryota</taxon>
        <taxon>Metazoa</taxon>
        <taxon>Chordata</taxon>
        <taxon>Craniata</taxon>
        <taxon>Vertebrata</taxon>
        <taxon>Euteleostomi</taxon>
        <taxon>Actinopterygii</taxon>
        <taxon>Neopterygii</taxon>
        <taxon>Teleostei</taxon>
        <taxon>Neoteleostei</taxon>
        <taxon>Acanthomorphata</taxon>
        <taxon>Ovalentaria</taxon>
        <taxon>Atherinomorphae</taxon>
        <taxon>Cyprinodontiformes</taxon>
        <taxon>Goodeidae</taxon>
        <taxon>Xenoophorus</taxon>
    </lineage>
</organism>
<accession>A0ABV0QQW3</accession>